<dbReference type="InterPro" id="IPR011082">
    <property type="entry name" value="Exosome-assoc_fac/DNA_repair"/>
</dbReference>
<feature type="non-terminal residue" evidence="3">
    <location>
        <position position="151"/>
    </location>
</feature>
<evidence type="ECO:0000256" key="1">
    <source>
        <dbReference type="RuleBase" id="RU368003"/>
    </source>
</evidence>
<gene>
    <name evidence="3" type="ORF">MSPICULIGERA_LOCUS15268</name>
</gene>
<accession>A0AA36CX49</accession>
<dbReference type="GO" id="GO:0003677">
    <property type="term" value="F:DNA binding"/>
    <property type="evidence" value="ECO:0007669"/>
    <property type="project" value="UniProtKB-KW"/>
</dbReference>
<comment type="caution">
    <text evidence="3">The sequence shown here is derived from an EMBL/GenBank/DDBJ whole genome shotgun (WGS) entry which is preliminary data.</text>
</comment>
<keyword evidence="4" id="KW-1185">Reference proteome</keyword>
<keyword evidence="1" id="KW-0238">DNA-binding</keyword>
<evidence type="ECO:0000313" key="4">
    <source>
        <dbReference type="Proteomes" id="UP001177023"/>
    </source>
</evidence>
<organism evidence="3 4">
    <name type="scientific">Mesorhabditis spiculigera</name>
    <dbReference type="NCBI Taxonomy" id="96644"/>
    <lineage>
        <taxon>Eukaryota</taxon>
        <taxon>Metazoa</taxon>
        <taxon>Ecdysozoa</taxon>
        <taxon>Nematoda</taxon>
        <taxon>Chromadorea</taxon>
        <taxon>Rhabditida</taxon>
        <taxon>Rhabditina</taxon>
        <taxon>Rhabditomorpha</taxon>
        <taxon>Rhabditoidea</taxon>
        <taxon>Rhabditidae</taxon>
        <taxon>Mesorhabditinae</taxon>
        <taxon>Mesorhabditis</taxon>
    </lineage>
</organism>
<dbReference type="GO" id="GO:0005730">
    <property type="term" value="C:nucleolus"/>
    <property type="evidence" value="ECO:0007669"/>
    <property type="project" value="UniProtKB-SubCell"/>
</dbReference>
<keyword evidence="1" id="KW-0539">Nucleus</keyword>
<dbReference type="EMBL" id="CATQJA010002648">
    <property type="protein sequence ID" value="CAJ0576988.1"/>
    <property type="molecule type" value="Genomic_DNA"/>
</dbReference>
<comment type="subcellular location">
    <subcellularLocation>
        <location evidence="1">Cytoplasm</location>
    </subcellularLocation>
    <subcellularLocation>
        <location evidence="1">Nucleus</location>
        <location evidence="1">Nucleolus</location>
    </subcellularLocation>
    <subcellularLocation>
        <location evidence="1">Nucleus</location>
    </subcellularLocation>
</comment>
<evidence type="ECO:0000256" key="2">
    <source>
        <dbReference type="SAM" id="MobiDB-lite"/>
    </source>
</evidence>
<keyword evidence="1" id="KW-0963">Cytoplasm</keyword>
<dbReference type="PANTHER" id="PTHR15341:SF3">
    <property type="entry name" value="NUCLEAR NUCLEIC ACID-BINDING PROTEIN C1D"/>
    <property type="match status" value="1"/>
</dbReference>
<comment type="similarity">
    <text evidence="1">Belongs to the C1D family.</text>
</comment>
<comment type="function">
    <text evidence="1">Plays a role in the recruitment of the exosome to pre-rRNA to mediate the 3'-5' end processing of the 5.8S rRNA.</text>
</comment>
<dbReference type="AlphaFoldDB" id="A0AA36CX49"/>
<dbReference type="GO" id="GO:0003723">
    <property type="term" value="F:RNA binding"/>
    <property type="evidence" value="ECO:0007669"/>
    <property type="project" value="UniProtKB-UniRule"/>
</dbReference>
<dbReference type="GO" id="GO:0005737">
    <property type="term" value="C:cytoplasm"/>
    <property type="evidence" value="ECO:0007669"/>
    <property type="project" value="UniProtKB-SubCell"/>
</dbReference>
<dbReference type="GO" id="GO:0010468">
    <property type="term" value="P:regulation of gene expression"/>
    <property type="evidence" value="ECO:0007669"/>
    <property type="project" value="TreeGrafter"/>
</dbReference>
<comment type="subunit">
    <text evidence="1">Monomer and homodimer.</text>
</comment>
<dbReference type="GO" id="GO:0000460">
    <property type="term" value="P:maturation of 5.8S rRNA"/>
    <property type="evidence" value="ECO:0007669"/>
    <property type="project" value="TreeGrafter"/>
</dbReference>
<feature type="region of interest" description="Disordered" evidence="2">
    <location>
        <begin position="127"/>
        <end position="151"/>
    </location>
</feature>
<evidence type="ECO:0000313" key="3">
    <source>
        <dbReference type="EMBL" id="CAJ0576988.1"/>
    </source>
</evidence>
<sequence length="151" mass="16949">MSGLTDDVKKQLAVFNAAISSLEELLEQNLGSFDEHLRRDAFEMLKMDNAALFTVNALTTAIVATTGRNPKDNEELQNEMQRVKSLMVRTKEQEDRRNLAPEINQRASKAFVRNALFDVDESTQRIQEKRAAEAAAAEAEEAPPKIPKMTD</sequence>
<dbReference type="GO" id="GO:0000178">
    <property type="term" value="C:exosome (RNase complex)"/>
    <property type="evidence" value="ECO:0007669"/>
    <property type="project" value="TreeGrafter"/>
</dbReference>
<reference evidence="3" key="1">
    <citation type="submission" date="2023-06" db="EMBL/GenBank/DDBJ databases">
        <authorList>
            <person name="Delattre M."/>
        </authorList>
    </citation>
    <scope>NUCLEOTIDE SEQUENCE</scope>
    <source>
        <strain evidence="3">AF72</strain>
    </source>
</reference>
<protein>
    <recommendedName>
        <fullName evidence="1">Nuclear nucleic acid-binding protein C1D</fullName>
    </recommendedName>
</protein>
<proteinExistence type="inferred from homology"/>
<keyword evidence="1" id="KW-0694">RNA-binding</keyword>
<keyword evidence="1" id="KW-0698">rRNA processing</keyword>
<dbReference type="PANTHER" id="PTHR15341">
    <property type="entry name" value="SUN-COR STEROID HORMONE RECEPTOR CO-REPRESSOR"/>
    <property type="match status" value="1"/>
</dbReference>
<dbReference type="Proteomes" id="UP001177023">
    <property type="component" value="Unassembled WGS sequence"/>
</dbReference>
<name>A0AA36CX49_9BILA</name>